<dbReference type="SUPFAM" id="SSF52540">
    <property type="entry name" value="P-loop containing nucleoside triphosphate hydrolases"/>
    <property type="match status" value="1"/>
</dbReference>
<reference evidence="12 13" key="1">
    <citation type="submission" date="2022-08" db="EMBL/GenBank/DDBJ databases">
        <title>Aerococcaceae sp. nov isolated from spoiled eye mask.</title>
        <authorList>
            <person name="Zhou G."/>
            <person name="Xie X.-B."/>
            <person name="Shi Q.-S."/>
            <person name="Wang Y.-S."/>
            <person name="Wen X."/>
            <person name="Peng H."/>
            <person name="Yang X.-J."/>
            <person name="Tao H.-B."/>
            <person name="Huang X.-M."/>
        </authorList>
    </citation>
    <scope>NUCLEOTIDE SEQUENCE [LARGE SCALE GENOMIC DNA]</scope>
    <source>
        <strain evidence="13">DM20194951</strain>
    </source>
</reference>
<dbReference type="PROSITE" id="PS00211">
    <property type="entry name" value="ABC_TRANSPORTER_1"/>
    <property type="match status" value="1"/>
</dbReference>
<keyword evidence="7 10" id="KW-1133">Transmembrane helix</keyword>
<protein>
    <submittedName>
        <fullName evidence="12">ATP-binding cassette domain-containing protein</fullName>
    </submittedName>
</protein>
<evidence type="ECO:0000259" key="11">
    <source>
        <dbReference type="PROSITE" id="PS50893"/>
    </source>
</evidence>
<evidence type="ECO:0000256" key="8">
    <source>
        <dbReference type="ARBA" id="ARBA00023136"/>
    </source>
</evidence>
<dbReference type="PANTHER" id="PTHR42798">
    <property type="entry name" value="LIPOPROTEIN-RELEASING SYSTEM ATP-BINDING PROTEIN LOLD"/>
    <property type="match status" value="1"/>
</dbReference>
<proteinExistence type="inferred from homology"/>
<dbReference type="InterPro" id="IPR017911">
    <property type="entry name" value="MacB-like_ATP-bd"/>
</dbReference>
<dbReference type="Proteomes" id="UP001315967">
    <property type="component" value="Chromosome"/>
</dbReference>
<comment type="subcellular location">
    <subcellularLocation>
        <location evidence="1">Cell inner membrane</location>
        <topology evidence="1">Multi-pass membrane protein</topology>
    </subcellularLocation>
</comment>
<evidence type="ECO:0000256" key="9">
    <source>
        <dbReference type="ARBA" id="ARBA00038388"/>
    </source>
</evidence>
<organism evidence="12 13">
    <name type="scientific">Fundicoccus culcitae</name>
    <dbReference type="NCBI Taxonomy" id="2969821"/>
    <lineage>
        <taxon>Bacteria</taxon>
        <taxon>Bacillati</taxon>
        <taxon>Bacillota</taxon>
        <taxon>Bacilli</taxon>
        <taxon>Lactobacillales</taxon>
        <taxon>Aerococcaceae</taxon>
        <taxon>Fundicoccus</taxon>
    </lineage>
</organism>
<evidence type="ECO:0000256" key="2">
    <source>
        <dbReference type="ARBA" id="ARBA00022448"/>
    </source>
</evidence>
<evidence type="ECO:0000256" key="10">
    <source>
        <dbReference type="SAM" id="Phobius"/>
    </source>
</evidence>
<gene>
    <name evidence="12" type="ORF">NRE15_01865</name>
</gene>
<comment type="similarity">
    <text evidence="9">Belongs to the ABC transporter superfamily. Macrolide exporter (TC 3.A.1.122) family.</text>
</comment>
<dbReference type="Pfam" id="PF00005">
    <property type="entry name" value="ABC_tran"/>
    <property type="match status" value="1"/>
</dbReference>
<dbReference type="InterPro" id="IPR003838">
    <property type="entry name" value="ABC3_permease_C"/>
</dbReference>
<keyword evidence="6 12" id="KW-0067">ATP-binding</keyword>
<keyword evidence="5" id="KW-0547">Nucleotide-binding</keyword>
<evidence type="ECO:0000256" key="1">
    <source>
        <dbReference type="ARBA" id="ARBA00004429"/>
    </source>
</evidence>
<accession>A0ABY5P6Q4</accession>
<keyword evidence="3" id="KW-1003">Cell membrane</keyword>
<dbReference type="InterPro" id="IPR027417">
    <property type="entry name" value="P-loop_NTPase"/>
</dbReference>
<evidence type="ECO:0000313" key="12">
    <source>
        <dbReference type="EMBL" id="UUX34419.1"/>
    </source>
</evidence>
<name>A0ABY5P6Q4_9LACT</name>
<keyword evidence="13" id="KW-1185">Reference proteome</keyword>
<dbReference type="Gene3D" id="3.40.50.300">
    <property type="entry name" value="P-loop containing nucleotide triphosphate hydrolases"/>
    <property type="match status" value="1"/>
</dbReference>
<feature type="domain" description="ABC transporter" evidence="11">
    <location>
        <begin position="2"/>
        <end position="240"/>
    </location>
</feature>
<dbReference type="InterPro" id="IPR003439">
    <property type="entry name" value="ABC_transporter-like_ATP-bd"/>
</dbReference>
<dbReference type="CDD" id="cd03255">
    <property type="entry name" value="ABC_MJ0796_LolCDE_FtsE"/>
    <property type="match status" value="1"/>
</dbReference>
<evidence type="ECO:0000313" key="13">
    <source>
        <dbReference type="Proteomes" id="UP001315967"/>
    </source>
</evidence>
<feature type="transmembrane region" description="Helical" evidence="10">
    <location>
        <begin position="644"/>
        <end position="669"/>
    </location>
</feature>
<dbReference type="SMART" id="SM00382">
    <property type="entry name" value="AAA"/>
    <property type="match status" value="1"/>
</dbReference>
<evidence type="ECO:0000256" key="3">
    <source>
        <dbReference type="ARBA" id="ARBA00022475"/>
    </source>
</evidence>
<evidence type="ECO:0000256" key="7">
    <source>
        <dbReference type="ARBA" id="ARBA00022989"/>
    </source>
</evidence>
<evidence type="ECO:0000256" key="5">
    <source>
        <dbReference type="ARBA" id="ARBA00022741"/>
    </source>
</evidence>
<dbReference type="GO" id="GO:0005524">
    <property type="term" value="F:ATP binding"/>
    <property type="evidence" value="ECO:0007669"/>
    <property type="project" value="UniProtKB-KW"/>
</dbReference>
<dbReference type="InterPro" id="IPR003593">
    <property type="entry name" value="AAA+_ATPase"/>
</dbReference>
<evidence type="ECO:0000256" key="4">
    <source>
        <dbReference type="ARBA" id="ARBA00022692"/>
    </source>
</evidence>
<keyword evidence="4 10" id="KW-0812">Transmembrane</keyword>
<keyword evidence="8 10" id="KW-0472">Membrane</keyword>
<dbReference type="PROSITE" id="PS50893">
    <property type="entry name" value="ABC_TRANSPORTER_2"/>
    <property type="match status" value="1"/>
</dbReference>
<evidence type="ECO:0000256" key="6">
    <source>
        <dbReference type="ARBA" id="ARBA00022840"/>
    </source>
</evidence>
<sequence length="777" mass="85582">MLKLDKIVKTYKTPSIITTALDSVSITFREQEFVAILGPSGSGKTTLLNIIGGLDHYDSGDLILNNQSTKDFKANDWDAYRNNSVGFVFQSYNLINHLSVFENVELGLTLSNVPKDERDKMSKDALTKVGLEDHMYKKPSELSGGQMQRVAIARALVNNPDILLCDEPTGALDSKTSVQIMDLIKELSKEKLVIMVTHNNEIARQYADRIVQFRDGQIVTDNHPYDGAKPTQNFELKKTKLSYWTALKLSWNNLKTKKGQTSITAFASSIGIISIGVVLSLSNGFQNEINRTQTQTLSQFPITIASFASDPTVFSDYEPREEFPDSQEVIAVGDVSEAAIHTNPLDEEYINYIRNIDPELVNNIGFSRNLNLNLLREVDGDIQQVQFSNENPEAQMDRGNMATSMTGVGLNTFPTDSQGNETDFSQENYDLLAGEFPSEATDVVLIIDRDNTTNVYGLTNLGFDVTEDDTLNFDEIIGTEMQLVANNDYYMELPNNQFVPNDDLTEVYKAENNVTIRISGILRAPEEDTLALLSPGIAYSDGLNQLMLQANEASNIVLAQEASDNNVMTNQAFESSSARDTFIGMLGGDAIPSSIYIYPNDFEQKDEILAYLDAWNEGKEQEDQVLYNDLASVVSGLTGSLMNAITYALVAFAAISLVTSMIMIGIITYTSVIQRTKEIGILKALGARKKDITRVFDSETFILGISSGILGVVIAWLLTYPINVAIENLTSLTNVAQLDPGHAVILIIISTVLTVIGGHIPARMAANLDAAEALRMD</sequence>
<feature type="transmembrane region" description="Helical" evidence="10">
    <location>
        <begin position="700"/>
        <end position="722"/>
    </location>
</feature>
<feature type="transmembrane region" description="Helical" evidence="10">
    <location>
        <begin position="742"/>
        <end position="760"/>
    </location>
</feature>
<dbReference type="InterPro" id="IPR017871">
    <property type="entry name" value="ABC_transporter-like_CS"/>
</dbReference>
<dbReference type="EMBL" id="CP102453">
    <property type="protein sequence ID" value="UUX34419.1"/>
    <property type="molecule type" value="Genomic_DNA"/>
</dbReference>
<dbReference type="PANTHER" id="PTHR42798:SF6">
    <property type="entry name" value="CELL DIVISION ATP-BINDING PROTEIN FTSE"/>
    <property type="match status" value="1"/>
</dbReference>
<keyword evidence="2" id="KW-0813">Transport</keyword>
<dbReference type="Pfam" id="PF02687">
    <property type="entry name" value="FtsX"/>
    <property type="match status" value="1"/>
</dbReference>
<dbReference type="RefSeq" id="WP_313793922.1">
    <property type="nucleotide sequence ID" value="NZ_CP102453.1"/>
</dbReference>